<organism evidence="2">
    <name type="scientific">freshwater metagenome</name>
    <dbReference type="NCBI Taxonomy" id="449393"/>
    <lineage>
        <taxon>unclassified sequences</taxon>
        <taxon>metagenomes</taxon>
        <taxon>ecological metagenomes</taxon>
    </lineage>
</organism>
<proteinExistence type="predicted"/>
<evidence type="ECO:0000313" key="4">
    <source>
        <dbReference type="EMBL" id="CAB5007835.1"/>
    </source>
</evidence>
<evidence type="ECO:0000313" key="3">
    <source>
        <dbReference type="EMBL" id="CAB4829952.1"/>
    </source>
</evidence>
<reference evidence="2" key="1">
    <citation type="submission" date="2020-05" db="EMBL/GenBank/DDBJ databases">
        <authorList>
            <person name="Chiriac C."/>
            <person name="Salcher M."/>
            <person name="Ghai R."/>
            <person name="Kavagutti S V."/>
        </authorList>
    </citation>
    <scope>NUCLEOTIDE SEQUENCE</scope>
</reference>
<dbReference type="EMBL" id="CAFBOS010000143">
    <property type="protein sequence ID" value="CAB5007835.1"/>
    <property type="molecule type" value="Genomic_DNA"/>
</dbReference>
<evidence type="ECO:0000256" key="1">
    <source>
        <dbReference type="SAM" id="MobiDB-lite"/>
    </source>
</evidence>
<sequence length="66" mass="7429">MNRDGWVLPDPRMALDDSPEAAPSRAMLQAAYRLEFERTGVEAWLAEDVAMIEAELVSQGRRLRAV</sequence>
<gene>
    <name evidence="2" type="ORF">UFOPK2754_02618</name>
    <name evidence="3" type="ORF">UFOPK3139_01356</name>
    <name evidence="4" type="ORF">UFOPK3967_02071</name>
</gene>
<name>A0A6J6UYE3_9ZZZZ</name>
<protein>
    <submittedName>
        <fullName evidence="2">Unannotated protein</fullName>
    </submittedName>
</protein>
<feature type="region of interest" description="Disordered" evidence="1">
    <location>
        <begin position="1"/>
        <end position="20"/>
    </location>
</feature>
<dbReference type="EMBL" id="CAFABA010000049">
    <property type="protein sequence ID" value="CAB4829952.1"/>
    <property type="molecule type" value="Genomic_DNA"/>
</dbReference>
<evidence type="ECO:0000313" key="2">
    <source>
        <dbReference type="EMBL" id="CAB4764105.1"/>
    </source>
</evidence>
<dbReference type="EMBL" id="CAEZYR010000124">
    <property type="protein sequence ID" value="CAB4764105.1"/>
    <property type="molecule type" value="Genomic_DNA"/>
</dbReference>
<dbReference type="AlphaFoldDB" id="A0A6J6UYE3"/>
<accession>A0A6J6UYE3</accession>